<proteinExistence type="predicted"/>
<protein>
    <submittedName>
        <fullName evidence="11 12">TBC1 domain family member 31-like isoform X1</fullName>
    </submittedName>
</protein>
<accession>A0ABM1BS47</accession>
<dbReference type="PROSITE" id="PS50086">
    <property type="entry name" value="TBC_RABGAP"/>
    <property type="match status" value="1"/>
</dbReference>
<evidence type="ECO:0000256" key="4">
    <source>
        <dbReference type="ARBA" id="ARBA00022574"/>
    </source>
</evidence>
<reference evidence="11 12" key="1">
    <citation type="submission" date="2025-05" db="UniProtKB">
        <authorList>
            <consortium name="RefSeq"/>
        </authorList>
    </citation>
    <scope>IDENTIFICATION</scope>
    <source>
        <tissue evidence="11 12">Muscle</tissue>
    </source>
</reference>
<comment type="subcellular location">
    <subcellularLocation>
        <location evidence="1">Cell projection</location>
        <location evidence="1">Cilium</location>
    </subcellularLocation>
    <subcellularLocation>
        <location evidence="2">Cytoplasm</location>
        <location evidence="2">Cytoskeleton</location>
    </subcellularLocation>
</comment>
<keyword evidence="10" id="KW-1185">Reference proteome</keyword>
<name>A0ABM1BS47_LIMPO</name>
<sequence>MSKDIENYKAVLQESLNLVNLRSIVQFYGKFPDRYRLKIWQLLLQIPKNQAVFKTLLSQGHHKVFLLLDQQYPVPSGVLRRAFHRTLSLLANWSPLLAEVTFLPYLVFPFVKLFHSNLLVCFEVVATFLCNWCENWCCFLPYPPINVLNVAENVLAYHDRDLLLHYVKHGITGEVYIWPLLYTVFSEIVEKDQWLQLWDHIFSNPPCFMLYLSVALNIVARKRLIVLTHSDQIKDFFENENLYQVNTMIQKAYYIQQNTPLDLTPESIIPTEFLPLLKGNYSRIFNPKRSLSIQQMSRDTILPTGYSIQL</sequence>
<dbReference type="InterPro" id="IPR035969">
    <property type="entry name" value="Rab-GAP_TBC_sf"/>
</dbReference>
<evidence type="ECO:0000256" key="8">
    <source>
        <dbReference type="ARBA" id="ARBA00023273"/>
    </source>
</evidence>
<keyword evidence="8" id="KW-0966">Cell projection</keyword>
<evidence type="ECO:0000313" key="17">
    <source>
        <dbReference type="RefSeq" id="XP_022255859.1"/>
    </source>
</evidence>
<evidence type="ECO:0000313" key="10">
    <source>
        <dbReference type="Proteomes" id="UP000694941"/>
    </source>
</evidence>
<dbReference type="RefSeq" id="XP_022255857.1">
    <property type="nucleotide sequence ID" value="XM_022400149.1"/>
</dbReference>
<dbReference type="RefSeq" id="XP_022255858.1">
    <property type="nucleotide sequence ID" value="XM_022400150.1"/>
</dbReference>
<keyword evidence="7" id="KW-0206">Cytoskeleton</keyword>
<organism evidence="10 13">
    <name type="scientific">Limulus polyphemus</name>
    <name type="common">Atlantic horseshoe crab</name>
    <dbReference type="NCBI Taxonomy" id="6850"/>
    <lineage>
        <taxon>Eukaryota</taxon>
        <taxon>Metazoa</taxon>
        <taxon>Ecdysozoa</taxon>
        <taxon>Arthropoda</taxon>
        <taxon>Chelicerata</taxon>
        <taxon>Merostomata</taxon>
        <taxon>Xiphosura</taxon>
        <taxon>Limulidae</taxon>
        <taxon>Limulus</taxon>
    </lineage>
</organism>
<dbReference type="PANTHER" id="PTHR19853">
    <property type="entry name" value="WD REPEAT CONTAINING PROTEIN 3 WDR3"/>
    <property type="match status" value="1"/>
</dbReference>
<dbReference type="RefSeq" id="XP_013787599.1">
    <property type="nucleotide sequence ID" value="XM_013932145.2"/>
</dbReference>
<evidence type="ECO:0000313" key="13">
    <source>
        <dbReference type="RefSeq" id="XP_013787600.1"/>
    </source>
</evidence>
<dbReference type="Proteomes" id="UP000694941">
    <property type="component" value="Unplaced"/>
</dbReference>
<dbReference type="InterPro" id="IPR051570">
    <property type="entry name" value="TBC1_cilium_biogenesis"/>
</dbReference>
<evidence type="ECO:0000313" key="11">
    <source>
        <dbReference type="RefSeq" id="XP_013787598.1"/>
    </source>
</evidence>
<keyword evidence="5" id="KW-0677">Repeat</keyword>
<evidence type="ECO:0000313" key="12">
    <source>
        <dbReference type="RefSeq" id="XP_013787599.1"/>
    </source>
</evidence>
<evidence type="ECO:0000313" key="16">
    <source>
        <dbReference type="RefSeq" id="XP_022255858.1"/>
    </source>
</evidence>
<dbReference type="GeneID" id="106471544"/>
<keyword evidence="6" id="KW-0175">Coiled coil</keyword>
<dbReference type="InterPro" id="IPR000195">
    <property type="entry name" value="Rab-GAP-TBC_dom"/>
</dbReference>
<evidence type="ECO:0000256" key="5">
    <source>
        <dbReference type="ARBA" id="ARBA00022737"/>
    </source>
</evidence>
<dbReference type="SUPFAM" id="SSF47923">
    <property type="entry name" value="Ypt/Rab-GAP domain of gyp1p"/>
    <property type="match status" value="1"/>
</dbReference>
<evidence type="ECO:0000313" key="14">
    <source>
        <dbReference type="RefSeq" id="XP_022255856.1"/>
    </source>
</evidence>
<evidence type="ECO:0000256" key="6">
    <source>
        <dbReference type="ARBA" id="ARBA00023054"/>
    </source>
</evidence>
<keyword evidence="3" id="KW-0963">Cytoplasm</keyword>
<feature type="domain" description="Rab-GAP TBC" evidence="9">
    <location>
        <begin position="30"/>
        <end position="205"/>
    </location>
</feature>
<evidence type="ECO:0000256" key="1">
    <source>
        <dbReference type="ARBA" id="ARBA00004138"/>
    </source>
</evidence>
<evidence type="ECO:0000259" key="9">
    <source>
        <dbReference type="PROSITE" id="PS50086"/>
    </source>
</evidence>
<evidence type="ECO:0000256" key="7">
    <source>
        <dbReference type="ARBA" id="ARBA00023212"/>
    </source>
</evidence>
<dbReference type="RefSeq" id="XP_022255856.1">
    <property type="nucleotide sequence ID" value="XM_022400148.1"/>
</dbReference>
<keyword evidence="4" id="KW-0853">WD repeat</keyword>
<dbReference type="RefSeq" id="XP_013787598.1">
    <property type="nucleotide sequence ID" value="XM_013932144.2"/>
</dbReference>
<dbReference type="PANTHER" id="PTHR19853:SF1">
    <property type="entry name" value="TBC1 DOMAIN FAMILY MEMBER 31"/>
    <property type="match status" value="1"/>
</dbReference>
<evidence type="ECO:0000256" key="3">
    <source>
        <dbReference type="ARBA" id="ARBA00022490"/>
    </source>
</evidence>
<dbReference type="Gene3D" id="1.10.472.80">
    <property type="entry name" value="Ypt/Rab-GAP domain of gyp1p, domain 3"/>
    <property type="match status" value="1"/>
</dbReference>
<gene>
    <name evidence="11 12 13 14 15 16 17" type="primary">LOC106471544</name>
</gene>
<evidence type="ECO:0000313" key="15">
    <source>
        <dbReference type="RefSeq" id="XP_022255857.1"/>
    </source>
</evidence>
<dbReference type="RefSeq" id="XP_013787600.1">
    <property type="nucleotide sequence ID" value="XM_013932146.2"/>
</dbReference>
<evidence type="ECO:0000256" key="2">
    <source>
        <dbReference type="ARBA" id="ARBA00004245"/>
    </source>
</evidence>
<dbReference type="RefSeq" id="XP_022255859.1">
    <property type="nucleotide sequence ID" value="XM_022400151.1"/>
</dbReference>